<feature type="chain" id="PRO_5032848499" evidence="1">
    <location>
        <begin position="23"/>
        <end position="200"/>
    </location>
</feature>
<protein>
    <submittedName>
        <fullName evidence="2">Uncharacterized protein</fullName>
    </submittedName>
</protein>
<evidence type="ECO:0000256" key="1">
    <source>
        <dbReference type="SAM" id="SignalP"/>
    </source>
</evidence>
<evidence type="ECO:0000313" key="2">
    <source>
        <dbReference type="EMBL" id="NME97766.1"/>
    </source>
</evidence>
<name>A0A848CWM0_ANEAE</name>
<dbReference type="Proteomes" id="UP000561326">
    <property type="component" value="Unassembled WGS sequence"/>
</dbReference>
<evidence type="ECO:0000313" key="3">
    <source>
        <dbReference type="Proteomes" id="UP000561326"/>
    </source>
</evidence>
<sequence length="200" mass="22613">MKHFVLLLTTLFLTYYASVEMAAVHAIKNNAQKNDQSPSAFSTPIHISGDKTFTNHTNAALKLLKNKAPSDYTMVITYIGKIQQHTFSGMAAYETPPAYKVGAITANASVTWYASTIVHDAYHSKLYHDYLYTYKEAVPDEAWTGMEAEMKCLEAQIQSLIQIKAPKTEIDYARSLRGTNWWDLNGDGIYDAEDEKLRDW</sequence>
<keyword evidence="1" id="KW-0732">Signal</keyword>
<dbReference type="EMBL" id="JABAGO010000006">
    <property type="protein sequence ID" value="NME97766.1"/>
    <property type="molecule type" value="Genomic_DNA"/>
</dbReference>
<dbReference type="RefSeq" id="WP_168974744.1">
    <property type="nucleotide sequence ID" value="NZ_JABAGO010000006.1"/>
</dbReference>
<proteinExistence type="predicted"/>
<reference evidence="2 3" key="1">
    <citation type="submission" date="2020-04" db="EMBL/GenBank/DDBJ databases">
        <authorList>
            <person name="Hitch T.C.A."/>
            <person name="Wylensek D."/>
            <person name="Clavel T."/>
        </authorList>
    </citation>
    <scope>NUCLEOTIDE SEQUENCE [LARGE SCALE GENOMIC DNA]</scope>
    <source>
        <strain evidence="2 3">WB01_D5_05</strain>
    </source>
</reference>
<gene>
    <name evidence="2" type="ORF">HF838_05760</name>
</gene>
<accession>A0A848CWM0</accession>
<organism evidence="2 3">
    <name type="scientific">Aneurinibacillus aneurinilyticus</name>
    <name type="common">Bacillus aneurinolyticus</name>
    <dbReference type="NCBI Taxonomy" id="1391"/>
    <lineage>
        <taxon>Bacteria</taxon>
        <taxon>Bacillati</taxon>
        <taxon>Bacillota</taxon>
        <taxon>Bacilli</taxon>
        <taxon>Bacillales</taxon>
        <taxon>Paenibacillaceae</taxon>
        <taxon>Aneurinibacillus group</taxon>
        <taxon>Aneurinibacillus</taxon>
    </lineage>
</organism>
<comment type="caution">
    <text evidence="2">The sequence shown here is derived from an EMBL/GenBank/DDBJ whole genome shotgun (WGS) entry which is preliminary data.</text>
</comment>
<feature type="signal peptide" evidence="1">
    <location>
        <begin position="1"/>
        <end position="22"/>
    </location>
</feature>
<dbReference type="AlphaFoldDB" id="A0A848CWM0"/>